<comment type="caution">
    <text evidence="1">The sequence shown here is derived from an EMBL/GenBank/DDBJ whole genome shotgun (WGS) entry which is preliminary data.</text>
</comment>
<sequence>MDPIAGTGPIRQAASLLFYGWGYNFYRVENQLRADDLLIRNKVCGILAAARAHLAALEAEYRRVNLPPPTREAPLPDRQKTEQARRLVRSGAAIEQVSTLIQSAPVPTSDFVWLRHRGERGLLEILESIDVRLVDDAVGFHDRVVELDLAAISDSAIETTIDGRLDRLRVIVRERAERLTLMA</sequence>
<evidence type="ECO:0000313" key="2">
    <source>
        <dbReference type="Proteomes" id="UP000646365"/>
    </source>
</evidence>
<evidence type="ECO:0000313" key="1">
    <source>
        <dbReference type="EMBL" id="GGF03095.1"/>
    </source>
</evidence>
<organism evidence="1 2">
    <name type="scientific">Aliidongia dinghuensis</name>
    <dbReference type="NCBI Taxonomy" id="1867774"/>
    <lineage>
        <taxon>Bacteria</taxon>
        <taxon>Pseudomonadati</taxon>
        <taxon>Pseudomonadota</taxon>
        <taxon>Alphaproteobacteria</taxon>
        <taxon>Rhodospirillales</taxon>
        <taxon>Dongiaceae</taxon>
        <taxon>Aliidongia</taxon>
    </lineage>
</organism>
<name>A0A8J2YQ27_9PROT</name>
<accession>A0A8J2YQ27</accession>
<proteinExistence type="predicted"/>
<protein>
    <submittedName>
        <fullName evidence="1">Uncharacterized protein</fullName>
    </submittedName>
</protein>
<dbReference type="RefSeq" id="WP_189042229.1">
    <property type="nucleotide sequence ID" value="NZ_BMJQ01000001.1"/>
</dbReference>
<reference evidence="1" key="1">
    <citation type="journal article" date="2014" name="Int. J. Syst. Evol. Microbiol.">
        <title>Complete genome sequence of Corynebacterium casei LMG S-19264T (=DSM 44701T), isolated from a smear-ripened cheese.</title>
        <authorList>
            <consortium name="US DOE Joint Genome Institute (JGI-PGF)"/>
            <person name="Walter F."/>
            <person name="Albersmeier A."/>
            <person name="Kalinowski J."/>
            <person name="Ruckert C."/>
        </authorList>
    </citation>
    <scope>NUCLEOTIDE SEQUENCE</scope>
    <source>
        <strain evidence="1">CGMCC 1.15725</strain>
    </source>
</reference>
<dbReference type="Proteomes" id="UP000646365">
    <property type="component" value="Unassembled WGS sequence"/>
</dbReference>
<dbReference type="AlphaFoldDB" id="A0A8J2YQ27"/>
<keyword evidence="2" id="KW-1185">Reference proteome</keyword>
<gene>
    <name evidence="1" type="ORF">GCM10011611_05790</name>
</gene>
<dbReference type="EMBL" id="BMJQ01000001">
    <property type="protein sequence ID" value="GGF03095.1"/>
    <property type="molecule type" value="Genomic_DNA"/>
</dbReference>
<reference evidence="1" key="2">
    <citation type="submission" date="2020-09" db="EMBL/GenBank/DDBJ databases">
        <authorList>
            <person name="Sun Q."/>
            <person name="Zhou Y."/>
        </authorList>
    </citation>
    <scope>NUCLEOTIDE SEQUENCE</scope>
    <source>
        <strain evidence="1">CGMCC 1.15725</strain>
    </source>
</reference>